<dbReference type="AlphaFoldDB" id="A0A8S9QU55"/>
<keyword evidence="2" id="KW-0812">Transmembrane</keyword>
<dbReference type="Proteomes" id="UP000712600">
    <property type="component" value="Unassembled WGS sequence"/>
</dbReference>
<evidence type="ECO:0000256" key="1">
    <source>
        <dbReference type="SAM" id="MobiDB-lite"/>
    </source>
</evidence>
<dbReference type="EMBL" id="QGKX02000996">
    <property type="protein sequence ID" value="KAF3556023.1"/>
    <property type="molecule type" value="Genomic_DNA"/>
</dbReference>
<comment type="caution">
    <text evidence="3">The sequence shown here is derived from an EMBL/GenBank/DDBJ whole genome shotgun (WGS) entry which is preliminary data.</text>
</comment>
<keyword evidence="2" id="KW-0472">Membrane</keyword>
<accession>A0A8S9QU55</accession>
<proteinExistence type="predicted"/>
<evidence type="ECO:0000313" key="4">
    <source>
        <dbReference type="Proteomes" id="UP000712600"/>
    </source>
</evidence>
<name>A0A8S9QU55_BRACR</name>
<evidence type="ECO:0000313" key="3">
    <source>
        <dbReference type="EMBL" id="KAF3556023.1"/>
    </source>
</evidence>
<evidence type="ECO:0000256" key="2">
    <source>
        <dbReference type="SAM" id="Phobius"/>
    </source>
</evidence>
<feature type="region of interest" description="Disordered" evidence="1">
    <location>
        <begin position="24"/>
        <end position="54"/>
    </location>
</feature>
<protein>
    <submittedName>
        <fullName evidence="3">Uncharacterized protein</fullName>
    </submittedName>
</protein>
<organism evidence="3 4">
    <name type="scientific">Brassica cretica</name>
    <name type="common">Mustard</name>
    <dbReference type="NCBI Taxonomy" id="69181"/>
    <lineage>
        <taxon>Eukaryota</taxon>
        <taxon>Viridiplantae</taxon>
        <taxon>Streptophyta</taxon>
        <taxon>Embryophyta</taxon>
        <taxon>Tracheophyta</taxon>
        <taxon>Spermatophyta</taxon>
        <taxon>Magnoliopsida</taxon>
        <taxon>eudicotyledons</taxon>
        <taxon>Gunneridae</taxon>
        <taxon>Pentapetalae</taxon>
        <taxon>rosids</taxon>
        <taxon>malvids</taxon>
        <taxon>Brassicales</taxon>
        <taxon>Brassicaceae</taxon>
        <taxon>Brassiceae</taxon>
        <taxon>Brassica</taxon>
    </lineage>
</organism>
<reference evidence="3" key="1">
    <citation type="submission" date="2019-12" db="EMBL/GenBank/DDBJ databases">
        <title>Genome sequencing and annotation of Brassica cretica.</title>
        <authorList>
            <person name="Studholme D.J."/>
            <person name="Sarris P."/>
        </authorList>
    </citation>
    <scope>NUCLEOTIDE SEQUENCE</scope>
    <source>
        <strain evidence="3">PFS-109/04</strain>
        <tissue evidence="3">Leaf</tissue>
    </source>
</reference>
<sequence length="131" mass="15543">MISKRKRMKKRRWKKKKILVIQMKAKKQENERKRKLSNGDNVDLKEEESVLGSNQARMVPRNRHLLGLDRMEAGGRVSRDELLKLLWNVWSLGKHDDGQVNLMRLFILSLLPCLFLHFDNFGYLLGVYMIH</sequence>
<keyword evidence="2" id="KW-1133">Transmembrane helix</keyword>
<feature type="transmembrane region" description="Helical" evidence="2">
    <location>
        <begin position="105"/>
        <end position="130"/>
    </location>
</feature>
<gene>
    <name evidence="3" type="ORF">F2Q69_00017859</name>
</gene>